<protein>
    <submittedName>
        <fullName evidence="1">Uncharacterized protein</fullName>
    </submittedName>
</protein>
<evidence type="ECO:0000313" key="2">
    <source>
        <dbReference type="Proteomes" id="UP001144612"/>
    </source>
</evidence>
<proteinExistence type="predicted"/>
<dbReference type="RefSeq" id="WP_268060848.1">
    <property type="nucleotide sequence ID" value="NZ_JAPQFJ010000006.1"/>
</dbReference>
<keyword evidence="2" id="KW-1185">Reference proteome</keyword>
<dbReference type="Proteomes" id="UP001144612">
    <property type="component" value="Unassembled WGS sequence"/>
</dbReference>
<dbReference type="EMBL" id="JAPQFJ010000006">
    <property type="protein sequence ID" value="MCY6958431.1"/>
    <property type="molecule type" value="Genomic_DNA"/>
</dbReference>
<organism evidence="1 2">
    <name type="scientific">Clostridium brassicae</name>
    <dbReference type="NCBI Taxonomy" id="2999072"/>
    <lineage>
        <taxon>Bacteria</taxon>
        <taxon>Bacillati</taxon>
        <taxon>Bacillota</taxon>
        <taxon>Clostridia</taxon>
        <taxon>Eubacteriales</taxon>
        <taxon>Clostridiaceae</taxon>
        <taxon>Clostridium</taxon>
    </lineage>
</organism>
<comment type="caution">
    <text evidence="1">The sequence shown here is derived from an EMBL/GenBank/DDBJ whole genome shotgun (WGS) entry which is preliminary data.</text>
</comment>
<accession>A0ABT4DB33</accession>
<sequence>MKQDKNLETVKVHKKSSLPYSEICDSREDKTAYDESFFDGDVEVLMGEDIDLENAKVEKVFHF</sequence>
<evidence type="ECO:0000313" key="1">
    <source>
        <dbReference type="EMBL" id="MCY6958431.1"/>
    </source>
</evidence>
<name>A0ABT4DB33_9CLOT</name>
<gene>
    <name evidence="1" type="ORF">OW729_07425</name>
</gene>
<reference evidence="1" key="1">
    <citation type="submission" date="2022-12" db="EMBL/GenBank/DDBJ databases">
        <title>Clostridium sp. nov., isolated from industrial wastewater.</title>
        <authorList>
            <person name="Jiayan W."/>
        </authorList>
    </citation>
    <scope>NUCLEOTIDE SEQUENCE</scope>
    <source>
        <strain evidence="1">ZC22-4</strain>
    </source>
</reference>